<dbReference type="RefSeq" id="WP_003136419.1">
    <property type="nucleotide sequence ID" value="NZ_AMQS01000032.1"/>
</dbReference>
<evidence type="ECO:0000313" key="2">
    <source>
        <dbReference type="Proteomes" id="UP000006787"/>
    </source>
</evidence>
<reference evidence="1 2" key="1">
    <citation type="journal article" date="2012" name="J. Bacteriol.">
        <title>Genome Sequence of the Bacteriocin-Producing Strain Lactococcus garvieae DCC43.</title>
        <authorList>
            <person name="Gabrielsen C."/>
            <person name="Brede D.A."/>
            <person name="Hernandez P.E."/>
            <person name="Nes I.F."/>
            <person name="Diep D.B."/>
        </authorList>
    </citation>
    <scope>NUCLEOTIDE SEQUENCE [LARGE SCALE GENOMIC DNA]</scope>
    <source>
        <strain evidence="1 2">DCC43</strain>
    </source>
</reference>
<dbReference type="EMBL" id="AMQS01000032">
    <property type="protein sequence ID" value="EKF50792.1"/>
    <property type="molecule type" value="Genomic_DNA"/>
</dbReference>
<dbReference type="PATRIC" id="fig|1231377.3.peg.1823"/>
<dbReference type="Proteomes" id="UP000006787">
    <property type="component" value="Unassembled WGS sequence"/>
</dbReference>
<evidence type="ECO:0000313" key="1">
    <source>
        <dbReference type="EMBL" id="EKF50792.1"/>
    </source>
</evidence>
<dbReference type="AlphaFoldDB" id="K2QB89"/>
<name>K2QB89_9LACT</name>
<evidence type="ECO:0008006" key="3">
    <source>
        <dbReference type="Google" id="ProtNLM"/>
    </source>
</evidence>
<proteinExistence type="predicted"/>
<gene>
    <name evidence="1" type="ORF">C426_1843</name>
</gene>
<sequence length="65" mass="7793">MALTKEQQQTKKRIEQICELLNIDYDKWLAEKQQEFIMENTDKAFEASLKLKRVQNKFQNGQHHG</sequence>
<accession>K2QB89</accession>
<protein>
    <recommendedName>
        <fullName evidence="3">Phage protein</fullName>
    </recommendedName>
</protein>
<organism evidence="1 2">
    <name type="scientific">Lactococcus garvieae DCC43</name>
    <dbReference type="NCBI Taxonomy" id="1231377"/>
    <lineage>
        <taxon>Bacteria</taxon>
        <taxon>Bacillati</taxon>
        <taxon>Bacillota</taxon>
        <taxon>Bacilli</taxon>
        <taxon>Lactobacillales</taxon>
        <taxon>Streptococcaceae</taxon>
        <taxon>Lactococcus</taxon>
    </lineage>
</organism>
<comment type="caution">
    <text evidence="1">The sequence shown here is derived from an EMBL/GenBank/DDBJ whole genome shotgun (WGS) entry which is preliminary data.</text>
</comment>